<comment type="caution">
    <text evidence="1">The sequence shown here is derived from an EMBL/GenBank/DDBJ whole genome shotgun (WGS) entry which is preliminary data.</text>
</comment>
<protein>
    <recommendedName>
        <fullName evidence="3">GxxExxY protein</fullName>
    </recommendedName>
</protein>
<dbReference type="Pfam" id="PF13366">
    <property type="entry name" value="PDDEXK_3"/>
    <property type="match status" value="1"/>
</dbReference>
<dbReference type="EMBL" id="VRLW01000001">
    <property type="protein sequence ID" value="KAA1257731.1"/>
    <property type="molecule type" value="Genomic_DNA"/>
</dbReference>
<dbReference type="RefSeq" id="WP_160148040.1">
    <property type="nucleotide sequence ID" value="NZ_LWSK01000187.1"/>
</dbReference>
<reference evidence="1 2" key="1">
    <citation type="submission" date="2019-08" db="EMBL/GenBank/DDBJ databases">
        <title>Deep-cultivation of Planctomycetes and their phenomic and genomic characterization uncovers novel biology.</title>
        <authorList>
            <person name="Wiegand S."/>
            <person name="Jogler M."/>
            <person name="Boedeker C."/>
            <person name="Pinto D."/>
            <person name="Vollmers J."/>
            <person name="Rivas-Marin E."/>
            <person name="Kohn T."/>
            <person name="Peeters S.H."/>
            <person name="Heuer A."/>
            <person name="Rast P."/>
            <person name="Oberbeckmann S."/>
            <person name="Bunk B."/>
            <person name="Jeske O."/>
            <person name="Meyerdierks A."/>
            <person name="Storesund J.E."/>
            <person name="Kallscheuer N."/>
            <person name="Luecker S."/>
            <person name="Lage O.M."/>
            <person name="Pohl T."/>
            <person name="Merkel B.J."/>
            <person name="Hornburger P."/>
            <person name="Mueller R.-W."/>
            <person name="Bruemmer F."/>
            <person name="Labrenz M."/>
            <person name="Spormann A.M."/>
            <person name="Op Den Camp H."/>
            <person name="Overmann J."/>
            <person name="Amann R."/>
            <person name="Jetten M.S.M."/>
            <person name="Mascher T."/>
            <person name="Medema M.H."/>
            <person name="Devos D.P."/>
            <person name="Kaster A.-K."/>
            <person name="Ovreas L."/>
            <person name="Rohde M."/>
            <person name="Galperin M.Y."/>
            <person name="Jogler C."/>
        </authorList>
    </citation>
    <scope>NUCLEOTIDE SEQUENCE [LARGE SCALE GENOMIC DNA]</scope>
    <source>
        <strain evidence="1 2">LF1</strain>
    </source>
</reference>
<keyword evidence="2" id="KW-1185">Reference proteome</keyword>
<sequence>MPVSRNFQVYVASNEAFHDAAEKLIGIAFDLQNQRGRYLKEWNYQLAMQGRIEAAGLGDAIREGEIVLSFQTFQKSLFTDLLFDSMLLLEIKATQDLCPADEAQLLQYLALLGLRDGLLLNFGSPQVQKRFVSTLIPSDARHQISVDSSRWSPDSEDAKELATMFQLLIKDWGSGLKRSLYLEAVVHCMGGSEAVVQEVAVNDAKIQIGYMPLNMVGGTSAFTFMTKRPDSPGFEKSLQKLVDSTSLKNLHWINLYHQELKLITLANRRWKR</sequence>
<name>A0A5B1CBW5_9BACT</name>
<organism evidence="1 2">
    <name type="scientific">Rubripirellula obstinata</name>
    <dbReference type="NCBI Taxonomy" id="406547"/>
    <lineage>
        <taxon>Bacteria</taxon>
        <taxon>Pseudomonadati</taxon>
        <taxon>Planctomycetota</taxon>
        <taxon>Planctomycetia</taxon>
        <taxon>Pirellulales</taxon>
        <taxon>Pirellulaceae</taxon>
        <taxon>Rubripirellula</taxon>
    </lineage>
</organism>
<dbReference type="NCBIfam" id="TIGR04256">
    <property type="entry name" value="GxxExxY"/>
    <property type="match status" value="1"/>
</dbReference>
<evidence type="ECO:0000313" key="2">
    <source>
        <dbReference type="Proteomes" id="UP000322699"/>
    </source>
</evidence>
<proteinExistence type="predicted"/>
<dbReference type="AlphaFoldDB" id="A0A5B1CBW5"/>
<evidence type="ECO:0000313" key="1">
    <source>
        <dbReference type="EMBL" id="KAA1257731.1"/>
    </source>
</evidence>
<dbReference type="InterPro" id="IPR026350">
    <property type="entry name" value="GxxExxY"/>
</dbReference>
<evidence type="ECO:0008006" key="3">
    <source>
        <dbReference type="Google" id="ProtNLM"/>
    </source>
</evidence>
<gene>
    <name evidence="1" type="ORF">LF1_02200</name>
</gene>
<dbReference type="Proteomes" id="UP000322699">
    <property type="component" value="Unassembled WGS sequence"/>
</dbReference>
<accession>A0A5B1CBW5</accession>